<reference evidence="1 2" key="1">
    <citation type="submission" date="2015-12" db="EMBL/GenBank/DDBJ databases">
        <title>Genome sequence of Oceanibaculum pacificum MCCC 1A02656.</title>
        <authorList>
            <person name="Lu L."/>
            <person name="Lai Q."/>
            <person name="Shao Z."/>
            <person name="Qian P."/>
        </authorList>
    </citation>
    <scope>NUCLEOTIDE SEQUENCE [LARGE SCALE GENOMIC DNA]</scope>
    <source>
        <strain evidence="1 2">MCCC 1A02656</strain>
    </source>
</reference>
<gene>
    <name evidence="1" type="ORF">AUP43_15870</name>
</gene>
<organism evidence="1 2">
    <name type="scientific">Oceanibaculum pacificum</name>
    <dbReference type="NCBI Taxonomy" id="580166"/>
    <lineage>
        <taxon>Bacteria</taxon>
        <taxon>Pseudomonadati</taxon>
        <taxon>Pseudomonadota</taxon>
        <taxon>Alphaproteobacteria</taxon>
        <taxon>Rhodospirillales</taxon>
        <taxon>Oceanibaculaceae</taxon>
        <taxon>Oceanibaculum</taxon>
    </lineage>
</organism>
<name>A0A154WGH6_9PROT</name>
<sequence length="427" mass="47612">MAFDAKAIDRLTPGEARRIALAAQGFAERRPAAVALKHARRVFDRVGLIQIDSVNVLVRSHYLPIFSRLGHYEHDLLDRHAYRGLRRGLFEYWGHEASYMPLDLQPLMRWRMARAERGQGVYKGIAAFGREKRDYIRAVVDEIRARGPLGASELSMAGETRGAWWGWSDGKIALEWLFWAGRVTTATRRNFERVYDLTERVLPRAIVETPTPAEADAQRALMRIAARAMGVATESDLRDYFRLGLLDARNRLAELVEAGELLPVAVKGWRQPAYLHRAARLPGRVRTQALLSPFDSLVWERDRAERLFGFRYRLEIYTPAEKRQYGYYVLPFLLGDRLVARVDLKADRASGVLRVHAAHAEAGQKPALIAEALAEELRRMALWLGLDGVAMGDGGDLAGPLQAVLSAPPLSAPPLSAPPGAPAGSAA</sequence>
<dbReference type="AlphaFoldDB" id="A0A154WGH6"/>
<dbReference type="Pfam" id="PF06224">
    <property type="entry name" value="AlkZ-like"/>
    <property type="match status" value="1"/>
</dbReference>
<dbReference type="InterPro" id="IPR009351">
    <property type="entry name" value="AlkZ-like"/>
</dbReference>
<evidence type="ECO:0000313" key="2">
    <source>
        <dbReference type="Proteomes" id="UP000076400"/>
    </source>
</evidence>
<comment type="caution">
    <text evidence="1">The sequence shown here is derived from an EMBL/GenBank/DDBJ whole genome shotgun (WGS) entry which is preliminary data.</text>
</comment>
<dbReference type="RefSeq" id="WP_067551747.1">
    <property type="nucleotide sequence ID" value="NZ_LPXN01000012.1"/>
</dbReference>
<proteinExistence type="predicted"/>
<dbReference type="STRING" id="580166.AUP43_15870"/>
<dbReference type="PANTHER" id="PTHR30528:SF0">
    <property type="entry name" value="CYTOPLASMIC PROTEIN"/>
    <property type="match status" value="1"/>
</dbReference>
<protein>
    <submittedName>
        <fullName evidence="1">Cytoplasmic protein</fullName>
    </submittedName>
</protein>
<dbReference type="OrthoDB" id="9787207at2"/>
<dbReference type="Proteomes" id="UP000076400">
    <property type="component" value="Unassembled WGS sequence"/>
</dbReference>
<accession>A0A154WGH6</accession>
<dbReference type="EMBL" id="LPXN01000012">
    <property type="protein sequence ID" value="KZD12628.1"/>
    <property type="molecule type" value="Genomic_DNA"/>
</dbReference>
<evidence type="ECO:0000313" key="1">
    <source>
        <dbReference type="EMBL" id="KZD12628.1"/>
    </source>
</evidence>
<keyword evidence="2" id="KW-1185">Reference proteome</keyword>
<dbReference type="PANTHER" id="PTHR30528">
    <property type="entry name" value="CYTOPLASMIC PROTEIN"/>
    <property type="match status" value="1"/>
</dbReference>